<accession>A0ABX1LTR4</accession>
<dbReference type="InterPro" id="IPR050090">
    <property type="entry name" value="Tyrosine_recombinase_XerCD"/>
</dbReference>
<dbReference type="RefSeq" id="WP_169362352.1">
    <property type="nucleotide sequence ID" value="NZ_JAAVJL010000001.1"/>
</dbReference>
<comment type="caution">
    <text evidence="5">The sequence shown here is derived from an EMBL/GenBank/DDBJ whole genome shotgun (WGS) entry which is preliminary data.</text>
</comment>
<sequence>MKTPKGTIAIENNDNRIRLRWSCESKRYCLALGLPHTSVNMKVAEQKARQIELDILSGNFDPTLNKYRIKQVAVIASPEVVKPSQELLLPIWDKWVESLCLPTRTLCSHYARIRRYIEKADPLATDASWYEAVESLSPSIWNSSLIYLVSCLNWAISEKIISDNPFSKLKRRKVLKNQVKPFNHEEVRAIVNAFRNNLYCPKSSAYKHSFYADYIEFLFLTGVRPSEAIGLQRQHVDFTRNEIVISSVLARGDQGQTASKHRVRKETKTGSIRFLTMTARLTEMLAIRCRNLNPEDLVFTSPNGNAIDDKNFTTRQWKVVLAGLGIEYRKPYTTRHTLASMALEANMPITSVAYLLGHSDTTMIMQTYGHVINRPSLPDFS</sequence>
<evidence type="ECO:0000313" key="6">
    <source>
        <dbReference type="Proteomes" id="UP000738376"/>
    </source>
</evidence>
<evidence type="ECO:0000256" key="1">
    <source>
        <dbReference type="ARBA" id="ARBA00008857"/>
    </source>
</evidence>
<dbReference type="PROSITE" id="PS51898">
    <property type="entry name" value="TYR_RECOMBINASE"/>
    <property type="match status" value="1"/>
</dbReference>
<name>A0ABX1LTR4_9CYAN</name>
<protein>
    <submittedName>
        <fullName evidence="5">Tyrosine-type recombinase/integrase</fullName>
    </submittedName>
</protein>
<dbReference type="Pfam" id="PF12167">
    <property type="entry name" value="Arm-DNA-bind_2"/>
    <property type="match status" value="1"/>
</dbReference>
<keyword evidence="6" id="KW-1185">Reference proteome</keyword>
<dbReference type="Proteomes" id="UP000738376">
    <property type="component" value="Unassembled WGS sequence"/>
</dbReference>
<proteinExistence type="inferred from homology"/>
<gene>
    <name evidence="5" type="ORF">HC246_04495</name>
</gene>
<keyword evidence="3" id="KW-0233">DNA recombination</keyword>
<dbReference type="PANTHER" id="PTHR30349:SF41">
    <property type="entry name" value="INTEGRASE_RECOMBINASE PROTEIN MJ0367-RELATED"/>
    <property type="match status" value="1"/>
</dbReference>
<evidence type="ECO:0000256" key="3">
    <source>
        <dbReference type="ARBA" id="ARBA00023172"/>
    </source>
</evidence>
<dbReference type="Pfam" id="PF00589">
    <property type="entry name" value="Phage_integrase"/>
    <property type="match status" value="1"/>
</dbReference>
<dbReference type="InterPro" id="IPR013762">
    <property type="entry name" value="Integrase-like_cat_sf"/>
</dbReference>
<dbReference type="Gene3D" id="1.10.443.10">
    <property type="entry name" value="Intergrase catalytic core"/>
    <property type="match status" value="1"/>
</dbReference>
<organism evidence="5 6">
    <name type="scientific">Pseudanabaena yagii GIHE-NHR1</name>
    <dbReference type="NCBI Taxonomy" id="2722753"/>
    <lineage>
        <taxon>Bacteria</taxon>
        <taxon>Bacillati</taxon>
        <taxon>Cyanobacteriota</taxon>
        <taxon>Cyanophyceae</taxon>
        <taxon>Pseudanabaenales</taxon>
        <taxon>Pseudanabaenaceae</taxon>
        <taxon>Pseudanabaena</taxon>
        <taxon>Pseudanabaena yagii</taxon>
    </lineage>
</organism>
<reference evidence="5 6" key="1">
    <citation type="submission" date="2020-03" db="EMBL/GenBank/DDBJ databases">
        <title>Draft Genome Sequence of 2-Methylisoborneol Producing Pseudanabaena yagii Strain GIHE-NHR1 Isolated from North Han River in South Korea.</title>
        <authorList>
            <person name="Jeong J."/>
        </authorList>
    </citation>
    <scope>NUCLEOTIDE SEQUENCE [LARGE SCALE GENOMIC DNA]</scope>
    <source>
        <strain evidence="5 6">GIHE-NHR1</strain>
    </source>
</reference>
<evidence type="ECO:0000256" key="2">
    <source>
        <dbReference type="ARBA" id="ARBA00023125"/>
    </source>
</evidence>
<dbReference type="InterPro" id="IPR002104">
    <property type="entry name" value="Integrase_catalytic"/>
</dbReference>
<dbReference type="InterPro" id="IPR010998">
    <property type="entry name" value="Integrase_recombinase_N"/>
</dbReference>
<dbReference type="Gene3D" id="1.10.150.130">
    <property type="match status" value="1"/>
</dbReference>
<dbReference type="CDD" id="cd01189">
    <property type="entry name" value="INT_ICEBs1_C_like"/>
    <property type="match status" value="1"/>
</dbReference>
<dbReference type="SUPFAM" id="SSF56349">
    <property type="entry name" value="DNA breaking-rejoining enzymes"/>
    <property type="match status" value="1"/>
</dbReference>
<comment type="similarity">
    <text evidence="1">Belongs to the 'phage' integrase family.</text>
</comment>
<dbReference type="EMBL" id="JAAVJL010000001">
    <property type="protein sequence ID" value="NMF57297.1"/>
    <property type="molecule type" value="Genomic_DNA"/>
</dbReference>
<evidence type="ECO:0000259" key="4">
    <source>
        <dbReference type="PROSITE" id="PS51898"/>
    </source>
</evidence>
<dbReference type="InterPro" id="IPR022000">
    <property type="entry name" value="Min27-like_integrase_DNA_bind"/>
</dbReference>
<dbReference type="PANTHER" id="PTHR30349">
    <property type="entry name" value="PHAGE INTEGRASE-RELATED"/>
    <property type="match status" value="1"/>
</dbReference>
<feature type="domain" description="Tyr recombinase" evidence="4">
    <location>
        <begin position="177"/>
        <end position="381"/>
    </location>
</feature>
<dbReference type="InterPro" id="IPR011010">
    <property type="entry name" value="DNA_brk_join_enz"/>
</dbReference>
<evidence type="ECO:0000313" key="5">
    <source>
        <dbReference type="EMBL" id="NMF57297.1"/>
    </source>
</evidence>
<keyword evidence="2" id="KW-0238">DNA-binding</keyword>